<dbReference type="HOGENOM" id="CLU_2004702_0_0_1"/>
<dbReference type="OrthoDB" id="2135488at2759"/>
<reference evidence="1 2" key="1">
    <citation type="journal article" date="2012" name="BMC Genomics">
        <title>Comparative genomics of the white-rot fungi, Phanerochaete carnosa and P. chrysosporium, to elucidate the genetic basis of the distinct wood types they colonize.</title>
        <authorList>
            <person name="Suzuki H."/>
            <person name="MacDonald J."/>
            <person name="Syed K."/>
            <person name="Salamov A."/>
            <person name="Hori C."/>
            <person name="Aerts A."/>
            <person name="Henrissat B."/>
            <person name="Wiebenga A."/>
            <person name="vanKuyk P.A."/>
            <person name="Barry K."/>
            <person name="Lindquist E."/>
            <person name="LaButti K."/>
            <person name="Lapidus A."/>
            <person name="Lucas S."/>
            <person name="Coutinho P."/>
            <person name="Gong Y."/>
            <person name="Samejima M."/>
            <person name="Mahadevan R."/>
            <person name="Abou-Zaid M."/>
            <person name="de Vries R.P."/>
            <person name="Igarashi K."/>
            <person name="Yadav J.S."/>
            <person name="Grigoriev I.V."/>
            <person name="Master E.R."/>
        </authorList>
    </citation>
    <scope>NUCLEOTIDE SEQUENCE [LARGE SCALE GENOMIC DNA]</scope>
    <source>
        <strain evidence="1 2">HHB-10118-sp</strain>
    </source>
</reference>
<accession>K5VMY9</accession>
<dbReference type="AlphaFoldDB" id="K5VMY9"/>
<sequence length="124" mass="13754">MTTITPKVEAAIASLRSSGTQAPNTSGPTIVLSTVYTRYTPKSVEALQWALEKGFIVDVDIETNLRAGEGAWEDLEEFLVKAIPTSHRGKIILSNILPAPDDREYLSQRVRTRTRRREIAELAS</sequence>
<gene>
    <name evidence="1" type="ORF">PHACADRAFT_203296</name>
</gene>
<proteinExistence type="predicted"/>
<dbReference type="STRING" id="650164.K5VMY9"/>
<dbReference type="EMBL" id="JH931481">
    <property type="protein sequence ID" value="EKM48065.1"/>
    <property type="molecule type" value="Genomic_DNA"/>
</dbReference>
<organism evidence="1 2">
    <name type="scientific">Phanerochaete carnosa (strain HHB-10118-sp)</name>
    <name type="common">White-rot fungus</name>
    <name type="synonym">Peniophora carnosa</name>
    <dbReference type="NCBI Taxonomy" id="650164"/>
    <lineage>
        <taxon>Eukaryota</taxon>
        <taxon>Fungi</taxon>
        <taxon>Dikarya</taxon>
        <taxon>Basidiomycota</taxon>
        <taxon>Agaricomycotina</taxon>
        <taxon>Agaricomycetes</taxon>
        <taxon>Polyporales</taxon>
        <taxon>Phanerochaetaceae</taxon>
        <taxon>Phanerochaete</taxon>
    </lineage>
</organism>
<evidence type="ECO:0000313" key="2">
    <source>
        <dbReference type="Proteomes" id="UP000008370"/>
    </source>
</evidence>
<dbReference type="GeneID" id="18912127"/>
<protein>
    <submittedName>
        <fullName evidence="1">Uncharacterized protein</fullName>
    </submittedName>
</protein>
<dbReference type="InParanoid" id="K5VMY9"/>
<evidence type="ECO:0000313" key="1">
    <source>
        <dbReference type="EMBL" id="EKM48065.1"/>
    </source>
</evidence>
<dbReference type="Proteomes" id="UP000008370">
    <property type="component" value="Unassembled WGS sequence"/>
</dbReference>
<name>K5VMY9_PHACS</name>
<keyword evidence="2" id="KW-1185">Reference proteome</keyword>
<dbReference type="KEGG" id="pco:PHACADRAFT_203296"/>
<dbReference type="RefSeq" id="XP_007403383.1">
    <property type="nucleotide sequence ID" value="XM_007403321.1"/>
</dbReference>